<keyword evidence="3" id="KW-1185">Reference proteome</keyword>
<evidence type="ECO:0000313" key="2">
    <source>
        <dbReference type="EMBL" id="UNK45463.1"/>
    </source>
</evidence>
<feature type="region of interest" description="Disordered" evidence="1">
    <location>
        <begin position="1"/>
        <end position="47"/>
    </location>
</feature>
<accession>A0ABY3W5F9</accession>
<evidence type="ECO:0000313" key="3">
    <source>
        <dbReference type="Proteomes" id="UP000829069"/>
    </source>
</evidence>
<protein>
    <submittedName>
        <fullName evidence="2">Uncharacterized protein</fullName>
    </submittedName>
</protein>
<reference evidence="2 3" key="1">
    <citation type="submission" date="2022-03" db="EMBL/GenBank/DDBJ databases">
        <title>Isotopic signatures of nitrous oxide derived from detoxification processes.</title>
        <authorList>
            <person name="Behrendt U."/>
            <person name="Buchen C."/>
            <person name="Well R."/>
            <person name="Ulrich A."/>
            <person name="Rohe L."/>
            <person name="Kolb S."/>
            <person name="Schloter M."/>
            <person name="Horn M.A."/>
            <person name="Augustin J."/>
        </authorList>
    </citation>
    <scope>NUCLEOTIDE SEQUENCE [LARGE SCALE GENOMIC DNA]</scope>
    <source>
        <strain evidence="2 3">S4-C24</strain>
    </source>
</reference>
<dbReference type="EMBL" id="CP093326">
    <property type="protein sequence ID" value="UNK45463.1"/>
    <property type="molecule type" value="Genomic_DNA"/>
</dbReference>
<sequence>MTVPQINDDDDRGRWDDEGRAKNEHASTAHSQFRHSAGVWPGSTVEL</sequence>
<dbReference type="Proteomes" id="UP000829069">
    <property type="component" value="Chromosome"/>
</dbReference>
<dbReference type="RefSeq" id="WP_241913677.1">
    <property type="nucleotide sequence ID" value="NZ_CP093326.1"/>
</dbReference>
<gene>
    <name evidence="2" type="ORF">MNQ99_16325</name>
</gene>
<organism evidence="2 3">
    <name type="scientific">Arthrobacter sulfonylureivorans</name>
    <dbReference type="NCBI Taxonomy" id="2486855"/>
    <lineage>
        <taxon>Bacteria</taxon>
        <taxon>Bacillati</taxon>
        <taxon>Actinomycetota</taxon>
        <taxon>Actinomycetes</taxon>
        <taxon>Micrococcales</taxon>
        <taxon>Micrococcaceae</taxon>
        <taxon>Arthrobacter</taxon>
    </lineage>
</organism>
<evidence type="ECO:0000256" key="1">
    <source>
        <dbReference type="SAM" id="MobiDB-lite"/>
    </source>
</evidence>
<name>A0ABY3W5F9_9MICC</name>
<proteinExistence type="predicted"/>
<feature type="compositionally biased region" description="Basic and acidic residues" evidence="1">
    <location>
        <begin position="11"/>
        <end position="27"/>
    </location>
</feature>